<feature type="domain" description="NAD(P)-binding" evidence="1">
    <location>
        <begin position="8"/>
        <end position="185"/>
    </location>
</feature>
<dbReference type="AlphaFoldDB" id="A6WBD8"/>
<dbReference type="eggNOG" id="COG0702">
    <property type="taxonomic scope" value="Bacteria"/>
</dbReference>
<dbReference type="PANTHER" id="PTHR47129:SF1">
    <property type="entry name" value="NMRA-LIKE DOMAIN-CONTAINING PROTEIN"/>
    <property type="match status" value="1"/>
</dbReference>
<dbReference type="EMBL" id="CP000750">
    <property type="protein sequence ID" value="ABS04127.1"/>
    <property type="molecule type" value="Genomic_DNA"/>
</dbReference>
<dbReference type="CDD" id="cd05269">
    <property type="entry name" value="TMR_SDR_a"/>
    <property type="match status" value="1"/>
</dbReference>
<evidence type="ECO:0000313" key="2">
    <source>
        <dbReference type="EMBL" id="ABS04127.1"/>
    </source>
</evidence>
<dbReference type="SUPFAM" id="SSF51735">
    <property type="entry name" value="NAD(P)-binding Rossmann-fold domains"/>
    <property type="match status" value="1"/>
</dbReference>
<dbReference type="InterPro" id="IPR016040">
    <property type="entry name" value="NAD(P)-bd_dom"/>
</dbReference>
<dbReference type="Pfam" id="PF13460">
    <property type="entry name" value="NAD_binding_10"/>
    <property type="match status" value="1"/>
</dbReference>
<dbReference type="Proteomes" id="UP000001116">
    <property type="component" value="Chromosome"/>
</dbReference>
<organism evidence="2 3">
    <name type="scientific">Kineococcus radiotolerans (strain ATCC BAA-149 / DSM 14245 / SRS30216)</name>
    <dbReference type="NCBI Taxonomy" id="266940"/>
    <lineage>
        <taxon>Bacteria</taxon>
        <taxon>Bacillati</taxon>
        <taxon>Actinomycetota</taxon>
        <taxon>Actinomycetes</taxon>
        <taxon>Kineosporiales</taxon>
        <taxon>Kineosporiaceae</taxon>
        <taxon>Kineococcus</taxon>
    </lineage>
</organism>
<accession>A6WBD8</accession>
<name>A6WBD8_KINRD</name>
<dbReference type="HOGENOM" id="CLU_007383_10_4_11"/>
<dbReference type="Gene3D" id="3.90.25.10">
    <property type="entry name" value="UDP-galactose 4-epimerase, domain 1"/>
    <property type="match status" value="1"/>
</dbReference>
<gene>
    <name evidence="2" type="ordered locus">Krad_2655</name>
</gene>
<dbReference type="Gene3D" id="3.40.50.720">
    <property type="entry name" value="NAD(P)-binding Rossmann-like Domain"/>
    <property type="match status" value="1"/>
</dbReference>
<dbReference type="PANTHER" id="PTHR47129">
    <property type="entry name" value="QUINONE OXIDOREDUCTASE 2"/>
    <property type="match status" value="1"/>
</dbReference>
<evidence type="ECO:0000313" key="3">
    <source>
        <dbReference type="Proteomes" id="UP000001116"/>
    </source>
</evidence>
<reference evidence="3" key="1">
    <citation type="journal article" date="2008" name="PLoS ONE">
        <title>Survival in nuclear waste, extreme resistance, and potential applications gleaned from the genome sequence of Kineococcus radiotolerans SRS30216.</title>
        <authorList>
            <person name="Bagwell C.E."/>
            <person name="Bhat S."/>
            <person name="Hawkins G.M."/>
            <person name="Smith B.W."/>
            <person name="Biswas T."/>
            <person name="Hoover T.R."/>
            <person name="Saunders E."/>
            <person name="Han C.S."/>
            <person name="Tsodikov O.V."/>
            <person name="Shimkets L.J."/>
        </authorList>
    </citation>
    <scope>NUCLEOTIDE SEQUENCE [LARGE SCALE GENOMIC DNA]</scope>
    <source>
        <strain evidence="3">ATCC BAA-149 / DSM 14245 / SRS30216</strain>
    </source>
</reference>
<dbReference type="RefSeq" id="WP_012087639.1">
    <property type="nucleotide sequence ID" value="NC_009664.2"/>
</dbReference>
<keyword evidence="3" id="KW-1185">Reference proteome</keyword>
<protein>
    <submittedName>
        <fullName evidence="2">NmrA family protein</fullName>
    </submittedName>
</protein>
<dbReference type="InterPro" id="IPR036291">
    <property type="entry name" value="NAD(P)-bd_dom_sf"/>
</dbReference>
<dbReference type="OrthoDB" id="5510591at2"/>
<dbReference type="InterPro" id="IPR052718">
    <property type="entry name" value="NmrA-type_oxidoreductase"/>
</dbReference>
<proteinExistence type="predicted"/>
<dbReference type="STRING" id="266940.Krad_2655"/>
<sequence length="290" mass="29661">MTTYAVTGATGHLGRLAVEDLLTRGVPAADVIAIVRTPAKAADLAERGVQVREGDYDRPDTLPAALAGVERLLLVSGSEIGRRLPQHEAVITAAKAAGVSRIVYTSLLKADTTSLPIAGEHVGTEALLREAGVPFTVLRNGWYTENYTGQLSRYLGTGAVVGATAAGRISAATRADFAAAAVSALVDGAEATGAVRELGGPAFTLAELAATITEVTGTPVAHQDLSGEQYSATLQQASLDEGTAGFFAAVDAAIAHGDLHTDSDALTRLLGRPATSLSDAVRAAHTTHTA</sequence>
<evidence type="ECO:0000259" key="1">
    <source>
        <dbReference type="Pfam" id="PF13460"/>
    </source>
</evidence>
<dbReference type="KEGG" id="kra:Krad_2655"/>